<feature type="region of interest" description="Disordered" evidence="1">
    <location>
        <begin position="287"/>
        <end position="309"/>
    </location>
</feature>
<feature type="compositionally biased region" description="Low complexity" evidence="1">
    <location>
        <begin position="218"/>
        <end position="269"/>
    </location>
</feature>
<evidence type="ECO:0000313" key="2">
    <source>
        <dbReference type="EMBL" id="CAE8610340.1"/>
    </source>
</evidence>
<dbReference type="EMBL" id="CAJNNV010024634">
    <property type="protein sequence ID" value="CAE8610340.1"/>
    <property type="molecule type" value="Genomic_DNA"/>
</dbReference>
<feature type="compositionally biased region" description="Basic and acidic residues" evidence="1">
    <location>
        <begin position="102"/>
        <end position="117"/>
    </location>
</feature>
<sequence length="397" mass="42589">MSCDGRRMGSCFPLERAVPLSVSVKNTFLDFTDAGTGNQLLPRSASAGALHDRRAVGMYAGELFQWQPREAKGEEMMDLPWRRVVGPPGTVDPQKPLLSSDKTPRKTAEEAEKENFWARRGASASAGGDRCFPASGEVGPSLTYLSPRTDQSDQEEELELSRQLRGVASDAFGRSPKRHLPGGGSGVRLAGRDKDVLRAGRGLLHVLQGSRGSMSTRSGAASQCSSHSSTFASATSGRNNNNSSSNNSATSGWTSQSSSSSLCSTSSTSSGIVNSLVATRFRDVGQTRSSSDFVQPGSNDELGISEESEESAESKALLLAAVPVDENGQLTWMGSIQHPEACAPCLFWYRFQCSKGVACEYCHLTHDGQKAKRLRPSKKTRRALKKAADQDQNGCEQ</sequence>
<feature type="region of interest" description="Disordered" evidence="1">
    <location>
        <begin position="372"/>
        <end position="397"/>
    </location>
</feature>
<feature type="compositionally biased region" description="Basic residues" evidence="1">
    <location>
        <begin position="372"/>
        <end position="385"/>
    </location>
</feature>
<reference evidence="2" key="1">
    <citation type="submission" date="2021-02" db="EMBL/GenBank/DDBJ databases">
        <authorList>
            <person name="Dougan E. K."/>
            <person name="Rhodes N."/>
            <person name="Thang M."/>
            <person name="Chan C."/>
        </authorList>
    </citation>
    <scope>NUCLEOTIDE SEQUENCE</scope>
</reference>
<proteinExistence type="predicted"/>
<feature type="compositionally biased region" description="Low complexity" evidence="1">
    <location>
        <begin position="118"/>
        <end position="128"/>
    </location>
</feature>
<evidence type="ECO:0000313" key="3">
    <source>
        <dbReference type="Proteomes" id="UP000654075"/>
    </source>
</evidence>
<accession>A0A813FAU2</accession>
<comment type="caution">
    <text evidence="2">The sequence shown here is derived from an EMBL/GenBank/DDBJ whole genome shotgun (WGS) entry which is preliminary data.</text>
</comment>
<feature type="region of interest" description="Disordered" evidence="1">
    <location>
        <begin position="208"/>
        <end position="269"/>
    </location>
</feature>
<feature type="region of interest" description="Disordered" evidence="1">
    <location>
        <begin position="87"/>
        <end position="191"/>
    </location>
</feature>
<evidence type="ECO:0008006" key="4">
    <source>
        <dbReference type="Google" id="ProtNLM"/>
    </source>
</evidence>
<organism evidence="2 3">
    <name type="scientific">Polarella glacialis</name>
    <name type="common">Dinoflagellate</name>
    <dbReference type="NCBI Taxonomy" id="89957"/>
    <lineage>
        <taxon>Eukaryota</taxon>
        <taxon>Sar</taxon>
        <taxon>Alveolata</taxon>
        <taxon>Dinophyceae</taxon>
        <taxon>Suessiales</taxon>
        <taxon>Suessiaceae</taxon>
        <taxon>Polarella</taxon>
    </lineage>
</organism>
<gene>
    <name evidence="2" type="ORF">PGLA1383_LOCUS28167</name>
</gene>
<protein>
    <recommendedName>
        <fullName evidence="4">C3H1-type domain-containing protein</fullName>
    </recommendedName>
</protein>
<keyword evidence="3" id="KW-1185">Reference proteome</keyword>
<evidence type="ECO:0000256" key="1">
    <source>
        <dbReference type="SAM" id="MobiDB-lite"/>
    </source>
</evidence>
<dbReference type="AlphaFoldDB" id="A0A813FAU2"/>
<dbReference type="Proteomes" id="UP000654075">
    <property type="component" value="Unassembled WGS sequence"/>
</dbReference>
<feature type="compositionally biased region" description="Polar residues" evidence="1">
    <location>
        <begin position="287"/>
        <end position="298"/>
    </location>
</feature>
<name>A0A813FAU2_POLGL</name>